<sequence length="469" mass="53095">MPGTEVQSWVKFKEWSEEYGSDVISVEVFGQHVVILNSTTVARDLLDKRSSKYSDRPTLHMINLYGWSWNLGFMRYGPVWKEHRRLFRQEAEYPEAKMHQPHALLAARRFIKHTLGEPTNWTKHLRYMTALVVLSTAYGIDVNPRDDPFVEVAEKANDTQAKAGNIGSYLVDFFPALNYLPEWFPGAGFKKEAKEGSKWVKLLPDLGFQLVMKNYVEGTGKYCIATRVLDKLQGDPDHEHKESVLRNVLAIFYAAGSETTISSLSTFILAMVLHPEAQKKLQTAIEAAVGTDRLPEFDDVEHIPYLHAVIRETLRWQPVAPLGVGHATSEDDVYNGYYIPKGAVVVGNSWALLREEGIFGPDTDKFKPERFLTQDGGLDTSMHHEMAFGFGRRICPGRNIAYSSMMITCASLLQSFSIIKAKDDYGQEITPKAEYTTGMISFPKPFDCEFQVPSETMRRLMEGDTESVE</sequence>
<dbReference type="EMBL" id="ML208323">
    <property type="protein sequence ID" value="TFK69824.1"/>
    <property type="molecule type" value="Genomic_DNA"/>
</dbReference>
<dbReference type="Proteomes" id="UP000308600">
    <property type="component" value="Unassembled WGS sequence"/>
</dbReference>
<keyword evidence="2" id="KW-1185">Reference proteome</keyword>
<gene>
    <name evidence="1" type="ORF">BDN72DRAFT_581757</name>
</gene>
<accession>A0ACD3AWV9</accession>
<proteinExistence type="predicted"/>
<organism evidence="1 2">
    <name type="scientific">Pluteus cervinus</name>
    <dbReference type="NCBI Taxonomy" id="181527"/>
    <lineage>
        <taxon>Eukaryota</taxon>
        <taxon>Fungi</taxon>
        <taxon>Dikarya</taxon>
        <taxon>Basidiomycota</taxon>
        <taxon>Agaricomycotina</taxon>
        <taxon>Agaricomycetes</taxon>
        <taxon>Agaricomycetidae</taxon>
        <taxon>Agaricales</taxon>
        <taxon>Pluteineae</taxon>
        <taxon>Pluteaceae</taxon>
        <taxon>Pluteus</taxon>
    </lineage>
</organism>
<name>A0ACD3AWV9_9AGAR</name>
<evidence type="ECO:0000313" key="1">
    <source>
        <dbReference type="EMBL" id="TFK69824.1"/>
    </source>
</evidence>
<reference evidence="1 2" key="1">
    <citation type="journal article" date="2019" name="Nat. Ecol. Evol.">
        <title>Megaphylogeny resolves global patterns of mushroom evolution.</title>
        <authorList>
            <person name="Varga T."/>
            <person name="Krizsan K."/>
            <person name="Foldi C."/>
            <person name="Dima B."/>
            <person name="Sanchez-Garcia M."/>
            <person name="Sanchez-Ramirez S."/>
            <person name="Szollosi G.J."/>
            <person name="Szarkandi J.G."/>
            <person name="Papp V."/>
            <person name="Albert L."/>
            <person name="Andreopoulos W."/>
            <person name="Angelini C."/>
            <person name="Antonin V."/>
            <person name="Barry K.W."/>
            <person name="Bougher N.L."/>
            <person name="Buchanan P."/>
            <person name="Buyck B."/>
            <person name="Bense V."/>
            <person name="Catcheside P."/>
            <person name="Chovatia M."/>
            <person name="Cooper J."/>
            <person name="Damon W."/>
            <person name="Desjardin D."/>
            <person name="Finy P."/>
            <person name="Geml J."/>
            <person name="Haridas S."/>
            <person name="Hughes K."/>
            <person name="Justo A."/>
            <person name="Karasinski D."/>
            <person name="Kautmanova I."/>
            <person name="Kiss B."/>
            <person name="Kocsube S."/>
            <person name="Kotiranta H."/>
            <person name="LaButti K.M."/>
            <person name="Lechner B.E."/>
            <person name="Liimatainen K."/>
            <person name="Lipzen A."/>
            <person name="Lukacs Z."/>
            <person name="Mihaltcheva S."/>
            <person name="Morgado L.N."/>
            <person name="Niskanen T."/>
            <person name="Noordeloos M.E."/>
            <person name="Ohm R.A."/>
            <person name="Ortiz-Santana B."/>
            <person name="Ovrebo C."/>
            <person name="Racz N."/>
            <person name="Riley R."/>
            <person name="Savchenko A."/>
            <person name="Shiryaev A."/>
            <person name="Soop K."/>
            <person name="Spirin V."/>
            <person name="Szebenyi C."/>
            <person name="Tomsovsky M."/>
            <person name="Tulloss R.E."/>
            <person name="Uehling J."/>
            <person name="Grigoriev I.V."/>
            <person name="Vagvolgyi C."/>
            <person name="Papp T."/>
            <person name="Martin F.M."/>
            <person name="Miettinen O."/>
            <person name="Hibbett D.S."/>
            <person name="Nagy L.G."/>
        </authorList>
    </citation>
    <scope>NUCLEOTIDE SEQUENCE [LARGE SCALE GENOMIC DNA]</scope>
    <source>
        <strain evidence="1 2">NL-1719</strain>
    </source>
</reference>
<evidence type="ECO:0000313" key="2">
    <source>
        <dbReference type="Proteomes" id="UP000308600"/>
    </source>
</evidence>
<protein>
    <submittedName>
        <fullName evidence="1">Cytochrome P450</fullName>
    </submittedName>
</protein>